<dbReference type="Proteomes" id="UP000193719">
    <property type="component" value="Unassembled WGS sequence"/>
</dbReference>
<evidence type="ECO:0000313" key="9">
    <source>
        <dbReference type="Proteomes" id="UP000193719"/>
    </source>
</evidence>
<gene>
    <name evidence="8" type="ORF">BCR36DRAFT_409697</name>
</gene>
<comment type="subcellular location">
    <subcellularLocation>
        <location evidence="1">Cell membrane</location>
        <topology evidence="1">Multi-pass membrane protein</topology>
    </subcellularLocation>
</comment>
<feature type="transmembrane region" description="Helical" evidence="7">
    <location>
        <begin position="119"/>
        <end position="138"/>
    </location>
</feature>
<feature type="transmembrane region" description="Helical" evidence="7">
    <location>
        <begin position="340"/>
        <end position="359"/>
    </location>
</feature>
<dbReference type="EMBL" id="MCFH01000007">
    <property type="protein sequence ID" value="ORX56500.1"/>
    <property type="molecule type" value="Genomic_DNA"/>
</dbReference>
<evidence type="ECO:0000256" key="5">
    <source>
        <dbReference type="ARBA" id="ARBA00022989"/>
    </source>
</evidence>
<feature type="transmembrane region" description="Helical" evidence="7">
    <location>
        <begin position="150"/>
        <end position="170"/>
    </location>
</feature>
<dbReference type="GO" id="GO:0015297">
    <property type="term" value="F:antiporter activity"/>
    <property type="evidence" value="ECO:0007669"/>
    <property type="project" value="InterPro"/>
</dbReference>
<dbReference type="AlphaFoldDB" id="A0A1Y1VHJ2"/>
<dbReference type="GO" id="GO:0042910">
    <property type="term" value="F:xenobiotic transmembrane transporter activity"/>
    <property type="evidence" value="ECO:0007669"/>
    <property type="project" value="InterPro"/>
</dbReference>
<dbReference type="PANTHER" id="PTHR43823:SF3">
    <property type="entry name" value="MULTIDRUG EXPORT PROTEIN MEPA"/>
    <property type="match status" value="1"/>
</dbReference>
<feature type="transmembrane region" description="Helical" evidence="7">
    <location>
        <begin position="305"/>
        <end position="328"/>
    </location>
</feature>
<evidence type="ECO:0008006" key="10">
    <source>
        <dbReference type="Google" id="ProtNLM"/>
    </source>
</evidence>
<feature type="transmembrane region" description="Helical" evidence="7">
    <location>
        <begin position="54"/>
        <end position="76"/>
    </location>
</feature>
<dbReference type="GO" id="GO:0005886">
    <property type="term" value="C:plasma membrane"/>
    <property type="evidence" value="ECO:0007669"/>
    <property type="project" value="UniProtKB-SubCell"/>
</dbReference>
<feature type="transmembrane region" description="Helical" evidence="7">
    <location>
        <begin position="273"/>
        <end position="299"/>
    </location>
</feature>
<keyword evidence="9" id="KW-1185">Reference proteome</keyword>
<keyword evidence="6 7" id="KW-0472">Membrane</keyword>
<reference evidence="8 9" key="1">
    <citation type="submission" date="2016-08" db="EMBL/GenBank/DDBJ databases">
        <title>Genomes of anaerobic fungi encode conserved fungal cellulosomes for biomass hydrolysis.</title>
        <authorList>
            <consortium name="DOE Joint Genome Institute"/>
            <person name="Haitjema C.H."/>
            <person name="Gilmore S.P."/>
            <person name="Henske J.K."/>
            <person name="Solomon K.V."/>
            <person name="De Groot R."/>
            <person name="Kuo A."/>
            <person name="Mondo S.J."/>
            <person name="Salamov A.A."/>
            <person name="Labutti K."/>
            <person name="Zhao Z."/>
            <person name="Chiniquy J."/>
            <person name="Barry K."/>
            <person name="Brewer H.M."/>
            <person name="Purvine S.O."/>
            <person name="Wright A.T."/>
            <person name="Boxma B."/>
            <person name="Van Alen T."/>
            <person name="Hackstein J.H."/>
            <person name="Baker S.E."/>
            <person name="Grigoriev I.V."/>
            <person name="O'Malley M.A."/>
        </authorList>
    </citation>
    <scope>NUCLEOTIDE SEQUENCE [LARGE SCALE GENOMIC DNA]</scope>
    <source>
        <strain evidence="9">finn</strain>
    </source>
</reference>
<feature type="transmembrane region" description="Helical" evidence="7">
    <location>
        <begin position="191"/>
        <end position="210"/>
    </location>
</feature>
<evidence type="ECO:0000256" key="6">
    <source>
        <dbReference type="ARBA" id="ARBA00023136"/>
    </source>
</evidence>
<evidence type="ECO:0000256" key="3">
    <source>
        <dbReference type="ARBA" id="ARBA00022475"/>
    </source>
</evidence>
<comment type="caution">
    <text evidence="8">The sequence shown here is derived from an EMBL/GenBank/DDBJ whole genome shotgun (WGS) entry which is preliminary data.</text>
</comment>
<accession>A0A1Y1VHJ2</accession>
<sequence length="399" mass="44282">MPIKLSDEFTYKKIIKFTLPAILMQVIVAIYGTIDGLFLSNYTDEDQFAAVNIAWPVIRIILSILGEIIIKPIFVLMGAKDNILRHAVINGRISFIGVTANILQNTFQCFTVTAGKPKIGFIIMLCAGITNVVSDYILIYKLNKGNVGSAVSGCFAQFVGGFLPLIYFSFKNSTDLYLGKTKFKIKPILKACFNGISELISYLSISFVNILYNYRLLKISGSDGVNAHGIISFFSLSFISIFLGFANGSIPIISYRYGAKNIKGIKSVLKKSLIIVTITSVIIFLLTEGFSSLLTRIFINEDNNLYKITLLAIRIYSISFALMGFNIYGSAFFTGLSNSILSAIISCCRSLLFEIIMIYTLPELFGLNGIWMAPSVAEGITLIITLIIFFFSNKKYNYF</sequence>
<dbReference type="InterPro" id="IPR002528">
    <property type="entry name" value="MATE_fam"/>
</dbReference>
<feature type="transmembrane region" description="Helical" evidence="7">
    <location>
        <begin position="230"/>
        <end position="253"/>
    </location>
</feature>
<evidence type="ECO:0000256" key="4">
    <source>
        <dbReference type="ARBA" id="ARBA00022692"/>
    </source>
</evidence>
<dbReference type="OrthoDB" id="2126698at2759"/>
<keyword evidence="3" id="KW-1003">Cell membrane</keyword>
<evidence type="ECO:0000256" key="2">
    <source>
        <dbReference type="ARBA" id="ARBA00010199"/>
    </source>
</evidence>
<feature type="transmembrane region" description="Helical" evidence="7">
    <location>
        <begin position="371"/>
        <end position="391"/>
    </location>
</feature>
<organism evidence="8 9">
    <name type="scientific">Piromyces finnis</name>
    <dbReference type="NCBI Taxonomy" id="1754191"/>
    <lineage>
        <taxon>Eukaryota</taxon>
        <taxon>Fungi</taxon>
        <taxon>Fungi incertae sedis</taxon>
        <taxon>Chytridiomycota</taxon>
        <taxon>Chytridiomycota incertae sedis</taxon>
        <taxon>Neocallimastigomycetes</taxon>
        <taxon>Neocallimastigales</taxon>
        <taxon>Neocallimastigaceae</taxon>
        <taxon>Piromyces</taxon>
    </lineage>
</organism>
<reference evidence="8 9" key="2">
    <citation type="submission" date="2016-08" db="EMBL/GenBank/DDBJ databases">
        <title>Pervasive Adenine N6-methylation of Active Genes in Fungi.</title>
        <authorList>
            <consortium name="DOE Joint Genome Institute"/>
            <person name="Mondo S.J."/>
            <person name="Dannebaum R.O."/>
            <person name="Kuo R.C."/>
            <person name="Labutti K."/>
            <person name="Haridas S."/>
            <person name="Kuo A."/>
            <person name="Salamov A."/>
            <person name="Ahrendt S.R."/>
            <person name="Lipzen A."/>
            <person name="Sullivan W."/>
            <person name="Andreopoulos W.B."/>
            <person name="Clum A."/>
            <person name="Lindquist E."/>
            <person name="Daum C."/>
            <person name="Ramamoorthy G.K."/>
            <person name="Gryganskyi A."/>
            <person name="Culley D."/>
            <person name="Magnuson J.K."/>
            <person name="James T.Y."/>
            <person name="O'Malley M.A."/>
            <person name="Stajich J.E."/>
            <person name="Spatafora J.W."/>
            <person name="Visel A."/>
            <person name="Grigoriev I.V."/>
        </authorList>
    </citation>
    <scope>NUCLEOTIDE SEQUENCE [LARGE SCALE GENOMIC DNA]</scope>
    <source>
        <strain evidence="9">finn</strain>
    </source>
</reference>
<keyword evidence="5 7" id="KW-1133">Transmembrane helix</keyword>
<feature type="transmembrane region" description="Helical" evidence="7">
    <location>
        <begin position="14"/>
        <end position="34"/>
    </location>
</feature>
<evidence type="ECO:0000256" key="1">
    <source>
        <dbReference type="ARBA" id="ARBA00004651"/>
    </source>
</evidence>
<evidence type="ECO:0000313" key="8">
    <source>
        <dbReference type="EMBL" id="ORX56500.1"/>
    </source>
</evidence>
<dbReference type="PANTHER" id="PTHR43823">
    <property type="entry name" value="SPORULATION PROTEIN YKVU"/>
    <property type="match status" value="1"/>
</dbReference>
<name>A0A1Y1VHJ2_9FUNG</name>
<comment type="similarity">
    <text evidence="2">Belongs to the multi antimicrobial extrusion (MATE) (TC 2.A.66.1) family.</text>
</comment>
<protein>
    <recommendedName>
        <fullName evidence="10">Mate-domain-containing protein</fullName>
    </recommendedName>
</protein>
<dbReference type="STRING" id="1754191.A0A1Y1VHJ2"/>
<evidence type="ECO:0000256" key="7">
    <source>
        <dbReference type="SAM" id="Phobius"/>
    </source>
</evidence>
<dbReference type="InterPro" id="IPR051327">
    <property type="entry name" value="MATE_MepA_subfamily"/>
</dbReference>
<dbReference type="Pfam" id="PF01554">
    <property type="entry name" value="MatE"/>
    <property type="match status" value="2"/>
</dbReference>
<keyword evidence="4 7" id="KW-0812">Transmembrane</keyword>
<proteinExistence type="inferred from homology"/>